<feature type="domain" description="HTH tetR-type" evidence="3">
    <location>
        <begin position="16"/>
        <end position="76"/>
    </location>
</feature>
<dbReference type="SUPFAM" id="SSF48498">
    <property type="entry name" value="Tetracyclin repressor-like, C-terminal domain"/>
    <property type="match status" value="1"/>
</dbReference>
<dbReference type="Proteomes" id="UP000555564">
    <property type="component" value="Unassembled WGS sequence"/>
</dbReference>
<accession>A0A7X0IAM9</accession>
<keyword evidence="1 2" id="KW-0238">DNA-binding</keyword>
<organism evidence="4 5">
    <name type="scientific">Sphaerisporangium rubeum</name>
    <dbReference type="NCBI Taxonomy" id="321317"/>
    <lineage>
        <taxon>Bacteria</taxon>
        <taxon>Bacillati</taxon>
        <taxon>Actinomycetota</taxon>
        <taxon>Actinomycetes</taxon>
        <taxon>Streptosporangiales</taxon>
        <taxon>Streptosporangiaceae</taxon>
        <taxon>Sphaerisporangium</taxon>
    </lineage>
</organism>
<keyword evidence="5" id="KW-1185">Reference proteome</keyword>
<sequence length="202" mass="21480">MTERPAKASGRRPGTSQTREAILDAAMESFTAKGFTSTTVRGVAREAGVDPALVIHFFGTKDGLFDAAVRSRGVPLRRLSEAVEGDRNGLGERLVRRYLSLWEDPETGPRLHAILHAAAASEAAAALLRGFITEEVLRPIAKTLGGDHAETRAILAGSTLIGLALVRYVLKVDALALLPAETVVATAGPAVQRYLTGELDLE</sequence>
<dbReference type="EMBL" id="JACHIU010000001">
    <property type="protein sequence ID" value="MBB6471548.1"/>
    <property type="molecule type" value="Genomic_DNA"/>
</dbReference>
<dbReference type="SUPFAM" id="SSF46689">
    <property type="entry name" value="Homeodomain-like"/>
    <property type="match status" value="1"/>
</dbReference>
<name>A0A7X0IAM9_9ACTN</name>
<comment type="caution">
    <text evidence="4">The sequence shown here is derived from an EMBL/GenBank/DDBJ whole genome shotgun (WGS) entry which is preliminary data.</text>
</comment>
<dbReference type="PROSITE" id="PS50977">
    <property type="entry name" value="HTH_TETR_2"/>
    <property type="match status" value="1"/>
</dbReference>
<dbReference type="InterPro" id="IPR050109">
    <property type="entry name" value="HTH-type_TetR-like_transc_reg"/>
</dbReference>
<protein>
    <submittedName>
        <fullName evidence="4">AcrR family transcriptional regulator</fullName>
    </submittedName>
</protein>
<dbReference type="InterPro" id="IPR041678">
    <property type="entry name" value="TetR_C_16"/>
</dbReference>
<dbReference type="Pfam" id="PF00440">
    <property type="entry name" value="TetR_N"/>
    <property type="match status" value="1"/>
</dbReference>
<dbReference type="PANTHER" id="PTHR30055">
    <property type="entry name" value="HTH-TYPE TRANSCRIPTIONAL REGULATOR RUTR"/>
    <property type="match status" value="1"/>
</dbReference>
<evidence type="ECO:0000313" key="4">
    <source>
        <dbReference type="EMBL" id="MBB6471548.1"/>
    </source>
</evidence>
<dbReference type="InterPro" id="IPR009057">
    <property type="entry name" value="Homeodomain-like_sf"/>
</dbReference>
<evidence type="ECO:0000313" key="5">
    <source>
        <dbReference type="Proteomes" id="UP000555564"/>
    </source>
</evidence>
<dbReference type="Gene3D" id="1.10.357.10">
    <property type="entry name" value="Tetracycline Repressor, domain 2"/>
    <property type="match status" value="1"/>
</dbReference>
<reference evidence="4 5" key="1">
    <citation type="submission" date="2020-08" db="EMBL/GenBank/DDBJ databases">
        <title>Sequencing the genomes of 1000 actinobacteria strains.</title>
        <authorList>
            <person name="Klenk H.-P."/>
        </authorList>
    </citation>
    <scope>NUCLEOTIDE SEQUENCE [LARGE SCALE GENOMIC DNA]</scope>
    <source>
        <strain evidence="4 5">DSM 44936</strain>
    </source>
</reference>
<evidence type="ECO:0000259" key="3">
    <source>
        <dbReference type="PROSITE" id="PS50977"/>
    </source>
</evidence>
<dbReference type="RefSeq" id="WP_184978739.1">
    <property type="nucleotide sequence ID" value="NZ_BAAALO010000055.1"/>
</dbReference>
<dbReference type="Gene3D" id="1.10.10.60">
    <property type="entry name" value="Homeodomain-like"/>
    <property type="match status" value="1"/>
</dbReference>
<proteinExistence type="predicted"/>
<dbReference type="Pfam" id="PF17920">
    <property type="entry name" value="TetR_C_16"/>
    <property type="match status" value="1"/>
</dbReference>
<dbReference type="AlphaFoldDB" id="A0A7X0IAM9"/>
<feature type="DNA-binding region" description="H-T-H motif" evidence="2">
    <location>
        <begin position="39"/>
        <end position="58"/>
    </location>
</feature>
<evidence type="ECO:0000256" key="1">
    <source>
        <dbReference type="ARBA" id="ARBA00023125"/>
    </source>
</evidence>
<dbReference type="InterPro" id="IPR001647">
    <property type="entry name" value="HTH_TetR"/>
</dbReference>
<gene>
    <name evidence="4" type="ORF">BJ992_000979</name>
</gene>
<dbReference type="InterPro" id="IPR036271">
    <property type="entry name" value="Tet_transcr_reg_TetR-rel_C_sf"/>
</dbReference>
<dbReference type="GO" id="GO:0003700">
    <property type="term" value="F:DNA-binding transcription factor activity"/>
    <property type="evidence" value="ECO:0007669"/>
    <property type="project" value="TreeGrafter"/>
</dbReference>
<evidence type="ECO:0000256" key="2">
    <source>
        <dbReference type="PROSITE-ProRule" id="PRU00335"/>
    </source>
</evidence>
<dbReference type="GO" id="GO:0000976">
    <property type="term" value="F:transcription cis-regulatory region binding"/>
    <property type="evidence" value="ECO:0007669"/>
    <property type="project" value="TreeGrafter"/>
</dbReference>
<dbReference type="PRINTS" id="PR00455">
    <property type="entry name" value="HTHTETR"/>
</dbReference>
<dbReference type="PANTHER" id="PTHR30055:SF235">
    <property type="entry name" value="TRANSCRIPTIONAL REGULATORY PROTEIN"/>
    <property type="match status" value="1"/>
</dbReference>